<dbReference type="PRINTS" id="PR00035">
    <property type="entry name" value="HTHGNTR"/>
</dbReference>
<proteinExistence type="predicted"/>
<dbReference type="PANTHER" id="PTHR43537:SF5">
    <property type="entry name" value="UXU OPERON TRANSCRIPTIONAL REGULATOR"/>
    <property type="match status" value="1"/>
</dbReference>
<dbReference type="SUPFAM" id="SSF48008">
    <property type="entry name" value="GntR ligand-binding domain-like"/>
    <property type="match status" value="1"/>
</dbReference>
<feature type="domain" description="HTH gntR-type" evidence="4">
    <location>
        <begin position="19"/>
        <end position="87"/>
    </location>
</feature>
<reference evidence="5 6" key="1">
    <citation type="submission" date="2023-07" db="EMBL/GenBank/DDBJ databases">
        <title>Sequencing the genomes of 1000 actinobacteria strains.</title>
        <authorList>
            <person name="Klenk H.-P."/>
        </authorList>
    </citation>
    <scope>NUCLEOTIDE SEQUENCE [LARGE SCALE GENOMIC DNA]</scope>
    <source>
        <strain evidence="5 6">DSM 19426</strain>
    </source>
</reference>
<dbReference type="SUPFAM" id="SSF46785">
    <property type="entry name" value="Winged helix' DNA-binding domain"/>
    <property type="match status" value="1"/>
</dbReference>
<dbReference type="PROSITE" id="PS50949">
    <property type="entry name" value="HTH_GNTR"/>
    <property type="match status" value="1"/>
</dbReference>
<evidence type="ECO:0000259" key="4">
    <source>
        <dbReference type="PROSITE" id="PS50949"/>
    </source>
</evidence>
<dbReference type="Gene3D" id="1.20.120.530">
    <property type="entry name" value="GntR ligand-binding domain-like"/>
    <property type="match status" value="1"/>
</dbReference>
<dbReference type="InterPro" id="IPR008920">
    <property type="entry name" value="TF_FadR/GntR_C"/>
</dbReference>
<gene>
    <name evidence="5" type="ORF">J2S63_001961</name>
</gene>
<dbReference type="GO" id="GO:0003677">
    <property type="term" value="F:DNA binding"/>
    <property type="evidence" value="ECO:0007669"/>
    <property type="project" value="UniProtKB-KW"/>
</dbReference>
<evidence type="ECO:0000313" key="6">
    <source>
        <dbReference type="Proteomes" id="UP001183648"/>
    </source>
</evidence>
<dbReference type="InterPro" id="IPR000524">
    <property type="entry name" value="Tscrpt_reg_HTH_GntR"/>
</dbReference>
<organism evidence="5 6">
    <name type="scientific">Nocardioides marmoribigeumensis</name>
    <dbReference type="NCBI Taxonomy" id="433649"/>
    <lineage>
        <taxon>Bacteria</taxon>
        <taxon>Bacillati</taxon>
        <taxon>Actinomycetota</taxon>
        <taxon>Actinomycetes</taxon>
        <taxon>Propionibacteriales</taxon>
        <taxon>Nocardioidaceae</taxon>
        <taxon>Nocardioides</taxon>
    </lineage>
</organism>
<evidence type="ECO:0000256" key="2">
    <source>
        <dbReference type="ARBA" id="ARBA00023125"/>
    </source>
</evidence>
<comment type="caution">
    <text evidence="5">The sequence shown here is derived from an EMBL/GenBank/DDBJ whole genome shotgun (WGS) entry which is preliminary data.</text>
</comment>
<evidence type="ECO:0000313" key="5">
    <source>
        <dbReference type="EMBL" id="MDR7362408.1"/>
    </source>
</evidence>
<dbReference type="InterPro" id="IPR036390">
    <property type="entry name" value="WH_DNA-bd_sf"/>
</dbReference>
<dbReference type="Proteomes" id="UP001183648">
    <property type="component" value="Unassembled WGS sequence"/>
</dbReference>
<dbReference type="InterPro" id="IPR036388">
    <property type="entry name" value="WH-like_DNA-bd_sf"/>
</dbReference>
<evidence type="ECO:0000256" key="1">
    <source>
        <dbReference type="ARBA" id="ARBA00023015"/>
    </source>
</evidence>
<dbReference type="InterPro" id="IPR011711">
    <property type="entry name" value="GntR_C"/>
</dbReference>
<keyword evidence="6" id="KW-1185">Reference proteome</keyword>
<dbReference type="SMART" id="SM00895">
    <property type="entry name" value="FCD"/>
    <property type="match status" value="1"/>
</dbReference>
<dbReference type="Pfam" id="PF07729">
    <property type="entry name" value="FCD"/>
    <property type="match status" value="1"/>
</dbReference>
<dbReference type="Pfam" id="PF00392">
    <property type="entry name" value="GntR"/>
    <property type="match status" value="1"/>
</dbReference>
<dbReference type="PANTHER" id="PTHR43537">
    <property type="entry name" value="TRANSCRIPTIONAL REGULATOR, GNTR FAMILY"/>
    <property type="match status" value="1"/>
</dbReference>
<accession>A0ABU2BUV1</accession>
<keyword evidence="3" id="KW-0804">Transcription</keyword>
<dbReference type="EMBL" id="JAVDYG010000001">
    <property type="protein sequence ID" value="MDR7362408.1"/>
    <property type="molecule type" value="Genomic_DNA"/>
</dbReference>
<keyword evidence="1" id="KW-0805">Transcription regulation</keyword>
<dbReference type="RefSeq" id="WP_310301724.1">
    <property type="nucleotide sequence ID" value="NZ_BAAAPS010000008.1"/>
</dbReference>
<name>A0ABU2BUV1_9ACTN</name>
<dbReference type="Gene3D" id="1.10.10.10">
    <property type="entry name" value="Winged helix-like DNA-binding domain superfamily/Winged helix DNA-binding domain"/>
    <property type="match status" value="1"/>
</dbReference>
<dbReference type="SMART" id="SM00345">
    <property type="entry name" value="HTH_GNTR"/>
    <property type="match status" value="1"/>
</dbReference>
<keyword evidence="2 5" id="KW-0238">DNA-binding</keyword>
<evidence type="ECO:0000256" key="3">
    <source>
        <dbReference type="ARBA" id="ARBA00023163"/>
    </source>
</evidence>
<protein>
    <submittedName>
        <fullName evidence="5">DNA-binding FadR family transcriptional regulator</fullName>
    </submittedName>
</protein>
<sequence length="246" mass="26606">MVTRRAAGPSEPLTAVKRVSPTHEVREQLLAAIESGQYAPGAPLPSERELCEIFGVSRVSVREAIAGLEAMNLITVRHGLGAFVQQSINERYAGSFAKYLELHRDQLIELAKVRAPLEALAAEEAARHADPTALAIVQEAAVAFEEAVESADRARAAARDREFHLAIADASMGRLLPRMIHELNSLLTEARTATFAQQGQLEQSVADHRAILEALVRGDADGARGAVEQHMRRIGEWLAGLPDGEG</sequence>
<dbReference type="CDD" id="cd07377">
    <property type="entry name" value="WHTH_GntR"/>
    <property type="match status" value="1"/>
</dbReference>